<evidence type="ECO:0000313" key="3">
    <source>
        <dbReference type="EMBL" id="AKL96031.1"/>
    </source>
</evidence>
<evidence type="ECO:0000259" key="2">
    <source>
        <dbReference type="Pfam" id="PF09992"/>
    </source>
</evidence>
<dbReference type="PANTHER" id="PTHR40446:SF2">
    <property type="entry name" value="N-ACETYLGLUCOSAMINE-1-PHOSPHODIESTER ALPHA-N-ACETYLGLUCOSAMINIDASE"/>
    <property type="match status" value="1"/>
</dbReference>
<dbReference type="InterPro" id="IPR012854">
    <property type="entry name" value="Cu_amine_oxidase-like_N"/>
</dbReference>
<dbReference type="PATRIC" id="fig|84022.5.peg.129"/>
<feature type="domain" description="Copper amine oxidase-like N-terminal" evidence="1">
    <location>
        <begin position="278"/>
        <end position="384"/>
    </location>
</feature>
<dbReference type="PANTHER" id="PTHR40446">
    <property type="entry name" value="N-ACETYLGLUCOSAMINE-1-PHOSPHODIESTER ALPHA-N-ACETYLGLUCOSAMINIDASE"/>
    <property type="match status" value="1"/>
</dbReference>
<gene>
    <name evidence="3" type="ORF">CACET_c25860</name>
</gene>
<dbReference type="STRING" id="84022.CACET_c25860"/>
<name>A0A0D8IAG5_9CLOT</name>
<organism evidence="3 4">
    <name type="scientific">Clostridium aceticum</name>
    <dbReference type="NCBI Taxonomy" id="84022"/>
    <lineage>
        <taxon>Bacteria</taxon>
        <taxon>Bacillati</taxon>
        <taxon>Bacillota</taxon>
        <taxon>Clostridia</taxon>
        <taxon>Eubacteriales</taxon>
        <taxon>Clostridiaceae</taxon>
        <taxon>Clostridium</taxon>
    </lineage>
</organism>
<dbReference type="OrthoDB" id="9809781at2"/>
<dbReference type="InterPro" id="IPR018711">
    <property type="entry name" value="NAGPA"/>
</dbReference>
<dbReference type="EMBL" id="CP009687">
    <property type="protein sequence ID" value="AKL96031.1"/>
    <property type="molecule type" value="Genomic_DNA"/>
</dbReference>
<dbReference type="Pfam" id="PF09992">
    <property type="entry name" value="NAGPA"/>
    <property type="match status" value="1"/>
</dbReference>
<dbReference type="Proteomes" id="UP000035704">
    <property type="component" value="Chromosome"/>
</dbReference>
<feature type="domain" description="Phosphodiester glycosidase" evidence="2">
    <location>
        <begin position="80"/>
        <end position="249"/>
    </location>
</feature>
<dbReference type="Gene3D" id="3.30.457.10">
    <property type="entry name" value="Copper amine oxidase-like, N-terminal domain"/>
    <property type="match status" value="1"/>
</dbReference>
<evidence type="ECO:0000259" key="1">
    <source>
        <dbReference type="Pfam" id="PF07833"/>
    </source>
</evidence>
<sequence length="387" mass="42327">MKMKKTCFLMTLLFFFNLSSFYSVASSESVTYSSMKVQGKNIHVVTVNFNNPNLSFDVINANDSRVGWEDFTSMINRSTPVAAINGNYFNAYAQNEADIIPWGYIYKNGKQINSGATINRGSFAVTKNREIIINNGEEFAKDNIETMVEAGPLLILDGKIVYDPANSEFTEDKINQNPAQRSAIGITADGKVLMVTGSSIRMTELASIMKEIGCIAATNLDGGASSALYANTRYITRPGRKLNTVLAVYDNEKSANSNMNESSQPTSSNTEEAIQIIVNNQKLQLPSPAMILNARTMVPISAVAEALDAEVKWHALERQVVISKDTVNLILTIDSVNALVNDEVVLLDAPPIIANSRTYVPISFISNAFGVKTTWDSSTRSVNIVSE</sequence>
<dbReference type="KEGG" id="cace:CACET_c25860"/>
<reference evidence="3 4" key="1">
    <citation type="submission" date="2014-10" db="EMBL/GenBank/DDBJ databases">
        <title>Genome sequence of Clostridium aceticum DSM 1496.</title>
        <authorList>
            <person name="Poehlein A."/>
            <person name="Schiel-Bengelsdorf B."/>
            <person name="Gottschalk G."/>
            <person name="Duerre P."/>
            <person name="Daniel R."/>
        </authorList>
    </citation>
    <scope>NUCLEOTIDE SEQUENCE [LARGE SCALE GENOMIC DNA]</scope>
    <source>
        <strain evidence="3 4">DSM 1496</strain>
    </source>
</reference>
<evidence type="ECO:0000313" key="4">
    <source>
        <dbReference type="Proteomes" id="UP000035704"/>
    </source>
</evidence>
<dbReference type="InterPro" id="IPR036582">
    <property type="entry name" value="Mao_N_sf"/>
</dbReference>
<protein>
    <submittedName>
        <fullName evidence="3">Copper amine oxidase domain-containing protein</fullName>
    </submittedName>
</protein>
<accession>A0A0D8IAG5</accession>
<proteinExistence type="predicted"/>
<dbReference type="SUPFAM" id="SSF55383">
    <property type="entry name" value="Copper amine oxidase, domain N"/>
    <property type="match status" value="1"/>
</dbReference>
<dbReference type="AlphaFoldDB" id="A0A0D8IAG5"/>
<dbReference type="Pfam" id="PF07833">
    <property type="entry name" value="Cu_amine_oxidN1"/>
    <property type="match status" value="1"/>
</dbReference>
<dbReference type="RefSeq" id="WP_044824710.1">
    <property type="nucleotide sequence ID" value="NZ_CP009687.1"/>
</dbReference>
<keyword evidence="4" id="KW-1185">Reference proteome</keyword>